<keyword evidence="6 11" id="KW-0812">Transmembrane</keyword>
<gene>
    <name evidence="14" type="ORF">OKIOD_LOCUS13356</name>
</gene>
<evidence type="ECO:0000256" key="6">
    <source>
        <dbReference type="ARBA" id="ARBA00022692"/>
    </source>
</evidence>
<evidence type="ECO:0000256" key="2">
    <source>
        <dbReference type="ARBA" id="ARBA00004922"/>
    </source>
</evidence>
<evidence type="ECO:0000256" key="5">
    <source>
        <dbReference type="ARBA" id="ARBA00022679"/>
    </source>
</evidence>
<sequence length="659" mass="74921">MARVTRKNVLNFILGISIGLIVSKALLHGSLLSNPSHKSRPKPVQHKHEEFFIKQPETQVSTTATTATTTTDEKEPVIDIDPLKPISGPKKECPYETDDLEGDNHRPAAFLPTWRDIHALSKSLDIVDGCHEPSDCIPVEKVAIIIPYKDREDHLLKWLWHMHQMLVRQRRSYCVFVSEPMGSGHFNKGSTMNAAAKEAINRGFDCIILHDVDMLLEDDRNIYQCQDGPVHLSPFIDKFHYKDHYGTEFGGVTMLKKEHYLAANGYSNLFWGWGKEDDDMVYRVKAAGLTIRKPVNYDSGRYSMIPHQHPWAFRNNRITDKNSDLRFLSLQSIGLVKKRSKFEGISSIEYKVEKEEKEPSHIKLFVDFRPLDVKKIDISLTSGPPLLKIDTYNKKDMKYIELKDTYICKDFGFSSVMKWLSNWKASKKSALDKCTQFSDYCIAIVHPNSPDASTGFNLREVSQLISAATATRSDGCPCEKGGCPPEVTPEDHPVVYHHQELGSQMRLHVIEDPLKMKEKASFKIDLGFHWINGGDKGVYYRHALVWEGQAVDEVLQIELMAPGTKLDAREGTEFQVDIPTPAPGWYTVLTKITDVIGQPMFELRWAFRVTTQNQAEDNRILATASAAQLFKGTPWANAIPFQTFKTNLEKYFDKSAQTN</sequence>
<evidence type="ECO:0000313" key="14">
    <source>
        <dbReference type="EMBL" id="CAG5110162.1"/>
    </source>
</evidence>
<feature type="domain" description="Galactosyltransferase N-terminal" evidence="13">
    <location>
        <begin position="93"/>
        <end position="226"/>
    </location>
</feature>
<dbReference type="PANTHER" id="PTHR19300">
    <property type="entry name" value="BETA-1,4-GALACTOSYLTRANSFERASE"/>
    <property type="match status" value="1"/>
</dbReference>
<keyword evidence="7" id="KW-0735">Signal-anchor</keyword>
<feature type="transmembrane region" description="Helical" evidence="11">
    <location>
        <begin position="12"/>
        <end position="32"/>
    </location>
</feature>
<dbReference type="EMBL" id="OU015567">
    <property type="protein sequence ID" value="CAG5110162.1"/>
    <property type="molecule type" value="Genomic_DNA"/>
</dbReference>
<evidence type="ECO:0000256" key="1">
    <source>
        <dbReference type="ARBA" id="ARBA00004606"/>
    </source>
</evidence>
<comment type="subcellular location">
    <subcellularLocation>
        <location evidence="1">Membrane</location>
        <topology evidence="1">Single-pass type II membrane protein</topology>
    </subcellularLocation>
</comment>
<evidence type="ECO:0000259" key="13">
    <source>
        <dbReference type="Pfam" id="PF13733"/>
    </source>
</evidence>
<dbReference type="Gene3D" id="3.90.550.10">
    <property type="entry name" value="Spore Coat Polysaccharide Biosynthesis Protein SpsA, Chain A"/>
    <property type="match status" value="1"/>
</dbReference>
<feature type="domain" description="Galactosyltransferase C-terminal" evidence="12">
    <location>
        <begin position="231"/>
        <end position="308"/>
    </location>
</feature>
<dbReference type="PRINTS" id="PR02050">
    <property type="entry name" value="B14GALTRFASE"/>
</dbReference>
<dbReference type="InterPro" id="IPR029044">
    <property type="entry name" value="Nucleotide-diphossugar_trans"/>
</dbReference>
<dbReference type="Pfam" id="PF02709">
    <property type="entry name" value="Glyco_transf_7C"/>
    <property type="match status" value="1"/>
</dbReference>
<evidence type="ECO:0000313" key="15">
    <source>
        <dbReference type="Proteomes" id="UP001158576"/>
    </source>
</evidence>
<name>A0ABN7SXE3_OIKDI</name>
<keyword evidence="5" id="KW-0808">Transferase</keyword>
<reference evidence="14 15" key="1">
    <citation type="submission" date="2021-04" db="EMBL/GenBank/DDBJ databases">
        <authorList>
            <person name="Bliznina A."/>
        </authorList>
    </citation>
    <scope>NUCLEOTIDE SEQUENCE [LARGE SCALE GENOMIC DNA]</scope>
</reference>
<organism evidence="14 15">
    <name type="scientific">Oikopleura dioica</name>
    <name type="common">Tunicate</name>
    <dbReference type="NCBI Taxonomy" id="34765"/>
    <lineage>
        <taxon>Eukaryota</taxon>
        <taxon>Metazoa</taxon>
        <taxon>Chordata</taxon>
        <taxon>Tunicata</taxon>
        <taxon>Appendicularia</taxon>
        <taxon>Copelata</taxon>
        <taxon>Oikopleuridae</taxon>
        <taxon>Oikopleura</taxon>
    </lineage>
</organism>
<protein>
    <submittedName>
        <fullName evidence="14">Oidioi.mRNA.OKI2018_I69.chr2.g4591.t1.cds</fullName>
    </submittedName>
</protein>
<evidence type="ECO:0000256" key="3">
    <source>
        <dbReference type="ARBA" id="ARBA00005735"/>
    </source>
</evidence>
<dbReference type="InterPro" id="IPR027995">
    <property type="entry name" value="Galactosyl_T_N"/>
</dbReference>
<evidence type="ECO:0000256" key="9">
    <source>
        <dbReference type="ARBA" id="ARBA00023136"/>
    </source>
</evidence>
<keyword evidence="10" id="KW-0325">Glycoprotein</keyword>
<keyword evidence="9 11" id="KW-0472">Membrane</keyword>
<evidence type="ECO:0000256" key="4">
    <source>
        <dbReference type="ARBA" id="ARBA00022676"/>
    </source>
</evidence>
<dbReference type="InterPro" id="IPR003859">
    <property type="entry name" value="Galactosyl_T"/>
</dbReference>
<proteinExistence type="inferred from homology"/>
<dbReference type="InterPro" id="IPR027791">
    <property type="entry name" value="Galactosyl_T_C"/>
</dbReference>
<keyword evidence="4" id="KW-0328">Glycosyltransferase</keyword>
<evidence type="ECO:0000256" key="11">
    <source>
        <dbReference type="SAM" id="Phobius"/>
    </source>
</evidence>
<evidence type="ECO:0000256" key="10">
    <source>
        <dbReference type="ARBA" id="ARBA00023180"/>
    </source>
</evidence>
<comment type="pathway">
    <text evidence="2">Protein modification; protein glycosylation.</text>
</comment>
<dbReference type="PANTHER" id="PTHR19300:SF57">
    <property type="entry name" value="BETA-1,4-N-ACETYLGALACTOSAMINYLTRANSFERASE"/>
    <property type="match status" value="1"/>
</dbReference>
<keyword evidence="15" id="KW-1185">Reference proteome</keyword>
<comment type="similarity">
    <text evidence="3">Belongs to the glycosyltransferase 7 family.</text>
</comment>
<dbReference type="SUPFAM" id="SSF53448">
    <property type="entry name" value="Nucleotide-diphospho-sugar transferases"/>
    <property type="match status" value="1"/>
</dbReference>
<evidence type="ECO:0000256" key="8">
    <source>
        <dbReference type="ARBA" id="ARBA00022989"/>
    </source>
</evidence>
<dbReference type="Proteomes" id="UP001158576">
    <property type="component" value="Chromosome 2"/>
</dbReference>
<keyword evidence="8 11" id="KW-1133">Transmembrane helix</keyword>
<dbReference type="Pfam" id="PF13733">
    <property type="entry name" value="Glyco_transf_7N"/>
    <property type="match status" value="1"/>
</dbReference>
<evidence type="ECO:0000256" key="7">
    <source>
        <dbReference type="ARBA" id="ARBA00022968"/>
    </source>
</evidence>
<accession>A0ABN7SXE3</accession>
<evidence type="ECO:0000259" key="12">
    <source>
        <dbReference type="Pfam" id="PF02709"/>
    </source>
</evidence>